<dbReference type="NCBIfam" id="TIGR00099">
    <property type="entry name" value="Cof-subfamily"/>
    <property type="match status" value="1"/>
</dbReference>
<name>A0A3E3E873_9FIRM</name>
<dbReference type="GO" id="GO:0016791">
    <property type="term" value="F:phosphatase activity"/>
    <property type="evidence" value="ECO:0007669"/>
    <property type="project" value="TreeGrafter"/>
</dbReference>
<comment type="caution">
    <text evidence="1">The sequence shown here is derived from an EMBL/GenBank/DDBJ whole genome shotgun (WGS) entry which is preliminary data.</text>
</comment>
<dbReference type="PANTHER" id="PTHR10000:SF25">
    <property type="entry name" value="PHOSPHATASE YKRA-RELATED"/>
    <property type="match status" value="1"/>
</dbReference>
<dbReference type="PROSITE" id="PS01229">
    <property type="entry name" value="COF_2"/>
    <property type="match status" value="1"/>
</dbReference>
<dbReference type="Pfam" id="PF08282">
    <property type="entry name" value="Hydrolase_3"/>
    <property type="match status" value="1"/>
</dbReference>
<dbReference type="PANTHER" id="PTHR10000">
    <property type="entry name" value="PHOSPHOSERINE PHOSPHATASE"/>
    <property type="match status" value="1"/>
</dbReference>
<dbReference type="NCBIfam" id="TIGR01484">
    <property type="entry name" value="HAD-SF-IIB"/>
    <property type="match status" value="1"/>
</dbReference>
<dbReference type="SFLD" id="SFLDS00003">
    <property type="entry name" value="Haloacid_Dehalogenase"/>
    <property type="match status" value="1"/>
</dbReference>
<dbReference type="SFLD" id="SFLDG01140">
    <property type="entry name" value="C2.B:_Phosphomannomutase_and_P"/>
    <property type="match status" value="1"/>
</dbReference>
<dbReference type="RefSeq" id="WP_117582586.1">
    <property type="nucleotide sequence ID" value="NZ_JAQENT010000017.1"/>
</dbReference>
<protein>
    <submittedName>
        <fullName evidence="1">HAD family phosphatase</fullName>
    </submittedName>
</protein>
<dbReference type="SUPFAM" id="SSF56784">
    <property type="entry name" value="HAD-like"/>
    <property type="match status" value="1"/>
</dbReference>
<proteinExistence type="predicted"/>
<sequence length="258" mass="29672">MSKKIFFFDIDGTLAVKNIIPEDTKEALRKLQNLGHYVFICTGRPYIYAKYHFEKYVDGFICANGRYIVYKEEVLLDEPLTRKQVSYFVDSFDKLECGYNFNGVNLGYAHGIDFNKLADMQTDYEHPYFIEDFKTEEIDAHMFDVHFNDQEHYQKIVSYLQDTVVLNEHFGHNSADATIIGYDKGIGIKKLLTILKIERDNSYAFGDGFNDVCMFKVVGHPIAMGNAVDVAKEASEYITSDIYDGGIYKALLHYGIIE</sequence>
<dbReference type="GO" id="GO:0005829">
    <property type="term" value="C:cytosol"/>
    <property type="evidence" value="ECO:0007669"/>
    <property type="project" value="TreeGrafter"/>
</dbReference>
<dbReference type="Gene3D" id="3.30.1240.10">
    <property type="match status" value="1"/>
</dbReference>
<evidence type="ECO:0000313" key="1">
    <source>
        <dbReference type="EMBL" id="RGD78260.1"/>
    </source>
</evidence>
<dbReference type="Gene3D" id="3.40.50.1000">
    <property type="entry name" value="HAD superfamily/HAD-like"/>
    <property type="match status" value="1"/>
</dbReference>
<dbReference type="InterPro" id="IPR023214">
    <property type="entry name" value="HAD_sf"/>
</dbReference>
<organism evidence="1 2">
    <name type="scientific">Thomasclavelia ramosa</name>
    <dbReference type="NCBI Taxonomy" id="1547"/>
    <lineage>
        <taxon>Bacteria</taxon>
        <taxon>Bacillati</taxon>
        <taxon>Bacillota</taxon>
        <taxon>Erysipelotrichia</taxon>
        <taxon>Erysipelotrichales</taxon>
        <taxon>Coprobacillaceae</taxon>
        <taxon>Thomasclavelia</taxon>
    </lineage>
</organism>
<reference evidence="1 2" key="1">
    <citation type="submission" date="2018-08" db="EMBL/GenBank/DDBJ databases">
        <title>A genome reference for cultivated species of the human gut microbiota.</title>
        <authorList>
            <person name="Zou Y."/>
            <person name="Xue W."/>
            <person name="Luo G."/>
        </authorList>
    </citation>
    <scope>NUCLEOTIDE SEQUENCE [LARGE SCALE GENOMIC DNA]</scope>
    <source>
        <strain evidence="1 2">OM06-4</strain>
    </source>
</reference>
<gene>
    <name evidence="1" type="ORF">DXB93_17450</name>
</gene>
<dbReference type="InterPro" id="IPR000150">
    <property type="entry name" value="Cof"/>
</dbReference>
<accession>A0A3E3E873</accession>
<dbReference type="EMBL" id="QUSL01000048">
    <property type="protein sequence ID" value="RGD78260.1"/>
    <property type="molecule type" value="Genomic_DNA"/>
</dbReference>
<evidence type="ECO:0000313" key="2">
    <source>
        <dbReference type="Proteomes" id="UP000261032"/>
    </source>
</evidence>
<dbReference type="AlphaFoldDB" id="A0A3E3E873"/>
<dbReference type="Proteomes" id="UP000261032">
    <property type="component" value="Unassembled WGS sequence"/>
</dbReference>
<dbReference type="InterPro" id="IPR006379">
    <property type="entry name" value="HAD-SF_hydro_IIB"/>
</dbReference>
<dbReference type="GO" id="GO:0000287">
    <property type="term" value="F:magnesium ion binding"/>
    <property type="evidence" value="ECO:0007669"/>
    <property type="project" value="TreeGrafter"/>
</dbReference>
<dbReference type="InterPro" id="IPR036412">
    <property type="entry name" value="HAD-like_sf"/>
</dbReference>